<organism evidence="2 3">
    <name type="scientific">Pseudomonas oryzihabitans</name>
    <dbReference type="NCBI Taxonomy" id="47885"/>
    <lineage>
        <taxon>Bacteria</taxon>
        <taxon>Pseudomonadati</taxon>
        <taxon>Pseudomonadota</taxon>
        <taxon>Gammaproteobacteria</taxon>
        <taxon>Pseudomonadales</taxon>
        <taxon>Pseudomonadaceae</taxon>
        <taxon>Pseudomonas</taxon>
    </lineage>
</organism>
<dbReference type="SUPFAM" id="SSF88874">
    <property type="entry name" value="Receptor-binding domain of short tail fibre protein gp12"/>
    <property type="match status" value="1"/>
</dbReference>
<reference evidence="3" key="1">
    <citation type="submission" date="2016-10" db="EMBL/GenBank/DDBJ databases">
        <authorList>
            <person name="de Groot N.N."/>
        </authorList>
    </citation>
    <scope>NUCLEOTIDE SEQUENCE [LARGE SCALE GENOMIC DNA]</scope>
    <source>
        <strain evidence="3">DSM 15758</strain>
    </source>
</reference>
<evidence type="ECO:0000313" key="3">
    <source>
        <dbReference type="Proteomes" id="UP000183046"/>
    </source>
</evidence>
<feature type="domain" description="Phage tail collar" evidence="1">
    <location>
        <begin position="114"/>
        <end position="162"/>
    </location>
</feature>
<proteinExistence type="predicted"/>
<dbReference type="InterPro" id="IPR037053">
    <property type="entry name" value="Phage_tail_collar_dom_sf"/>
</dbReference>
<protein>
    <submittedName>
        <fullName evidence="2">Phage Tail Collar Domain</fullName>
    </submittedName>
</protein>
<dbReference type="AlphaFoldDB" id="A0A1G5PFJ4"/>
<dbReference type="EMBL" id="FMWB01000022">
    <property type="protein sequence ID" value="SCZ48307.1"/>
    <property type="molecule type" value="Genomic_DNA"/>
</dbReference>
<dbReference type="Gene3D" id="3.90.1340.10">
    <property type="entry name" value="Phage tail collar domain"/>
    <property type="match status" value="1"/>
</dbReference>
<accession>A0A1G5PFJ4</accession>
<dbReference type="InterPro" id="IPR011083">
    <property type="entry name" value="Phage_tail_collar_dom"/>
</dbReference>
<comment type="caution">
    <text evidence="2">The sequence shown here is derived from an EMBL/GenBank/DDBJ whole genome shotgun (WGS) entry which is preliminary data.</text>
</comment>
<name>A0A1G5PFJ4_9PSED</name>
<evidence type="ECO:0000259" key="1">
    <source>
        <dbReference type="Pfam" id="PF07484"/>
    </source>
</evidence>
<dbReference type="Proteomes" id="UP000183046">
    <property type="component" value="Unassembled WGS sequence"/>
</dbReference>
<evidence type="ECO:0000313" key="2">
    <source>
        <dbReference type="EMBL" id="SCZ48307.1"/>
    </source>
</evidence>
<dbReference type="Pfam" id="PF07484">
    <property type="entry name" value="Collar"/>
    <property type="match status" value="1"/>
</dbReference>
<sequence length="219" mass="23813">MRLGHPLDVAENKLPTDLRAAAAALERIQDSGVSVVSLQPSTLTPFQSAFSATPAELRQRIDALKASIERFAPLWPGRPMGHQRLETLTVASGDRSNNAAFTRWVGNKIGERAGTIVFFTMTAAPLGYLKANSAAVRRTTYATLFAAIGTTFGAGNGSTTFKAARRPRRIHTRLGDVCLGNQASQNLLQRHRQHRERSQPLKAYVKKGLLPTRSGLPSL</sequence>
<gene>
    <name evidence="2" type="ORF">SAMN05216279_12258</name>
</gene>